<dbReference type="EMBL" id="ASHM01076676">
    <property type="protein sequence ID" value="PNX57515.1"/>
    <property type="molecule type" value="Genomic_DNA"/>
</dbReference>
<evidence type="ECO:0000256" key="1">
    <source>
        <dbReference type="SAM" id="SignalP"/>
    </source>
</evidence>
<accession>A0A2K3JU03</accession>
<name>A0A2K3JU03_TRIPR</name>
<proteinExistence type="predicted"/>
<feature type="chain" id="PRO_5014327963" evidence="1">
    <location>
        <begin position="30"/>
        <end position="56"/>
    </location>
</feature>
<dbReference type="Proteomes" id="UP000236291">
    <property type="component" value="Unassembled WGS sequence"/>
</dbReference>
<evidence type="ECO:0000313" key="2">
    <source>
        <dbReference type="EMBL" id="PNX57515.1"/>
    </source>
</evidence>
<sequence>MEAKTACPMHNLVILPVIDVLQWLLPTSARLACTTPPGGLVASANVMVAIMEAVKP</sequence>
<protein>
    <submittedName>
        <fullName evidence="2">Uncharacterized protein</fullName>
    </submittedName>
</protein>
<gene>
    <name evidence="2" type="ORF">L195_g050441</name>
</gene>
<keyword evidence="1" id="KW-0732">Signal</keyword>
<feature type="non-terminal residue" evidence="2">
    <location>
        <position position="56"/>
    </location>
</feature>
<comment type="caution">
    <text evidence="2">The sequence shown here is derived from an EMBL/GenBank/DDBJ whole genome shotgun (WGS) entry which is preliminary data.</text>
</comment>
<evidence type="ECO:0000313" key="3">
    <source>
        <dbReference type="Proteomes" id="UP000236291"/>
    </source>
</evidence>
<reference evidence="2 3" key="1">
    <citation type="journal article" date="2014" name="Am. J. Bot.">
        <title>Genome assembly and annotation for red clover (Trifolium pratense; Fabaceae).</title>
        <authorList>
            <person name="Istvanek J."/>
            <person name="Jaros M."/>
            <person name="Krenek A."/>
            <person name="Repkova J."/>
        </authorList>
    </citation>
    <scope>NUCLEOTIDE SEQUENCE [LARGE SCALE GENOMIC DNA]</scope>
    <source>
        <strain evidence="3">cv. Tatra</strain>
        <tissue evidence="2">Young leaves</tissue>
    </source>
</reference>
<organism evidence="2 3">
    <name type="scientific">Trifolium pratense</name>
    <name type="common">Red clover</name>
    <dbReference type="NCBI Taxonomy" id="57577"/>
    <lineage>
        <taxon>Eukaryota</taxon>
        <taxon>Viridiplantae</taxon>
        <taxon>Streptophyta</taxon>
        <taxon>Embryophyta</taxon>
        <taxon>Tracheophyta</taxon>
        <taxon>Spermatophyta</taxon>
        <taxon>Magnoliopsida</taxon>
        <taxon>eudicotyledons</taxon>
        <taxon>Gunneridae</taxon>
        <taxon>Pentapetalae</taxon>
        <taxon>rosids</taxon>
        <taxon>fabids</taxon>
        <taxon>Fabales</taxon>
        <taxon>Fabaceae</taxon>
        <taxon>Papilionoideae</taxon>
        <taxon>50 kb inversion clade</taxon>
        <taxon>NPAAA clade</taxon>
        <taxon>Hologalegina</taxon>
        <taxon>IRL clade</taxon>
        <taxon>Trifolieae</taxon>
        <taxon>Trifolium</taxon>
    </lineage>
</organism>
<feature type="signal peptide" evidence="1">
    <location>
        <begin position="1"/>
        <end position="29"/>
    </location>
</feature>
<reference evidence="2 3" key="2">
    <citation type="journal article" date="2017" name="Front. Plant Sci.">
        <title>Gene Classification and Mining of Molecular Markers Useful in Red Clover (Trifolium pratense) Breeding.</title>
        <authorList>
            <person name="Istvanek J."/>
            <person name="Dluhosova J."/>
            <person name="Dluhos P."/>
            <person name="Patkova L."/>
            <person name="Nedelnik J."/>
            <person name="Repkova J."/>
        </authorList>
    </citation>
    <scope>NUCLEOTIDE SEQUENCE [LARGE SCALE GENOMIC DNA]</scope>
    <source>
        <strain evidence="3">cv. Tatra</strain>
        <tissue evidence="2">Young leaves</tissue>
    </source>
</reference>
<dbReference type="AlphaFoldDB" id="A0A2K3JU03"/>